<dbReference type="AlphaFoldDB" id="A0A7D9E435"/>
<keyword evidence="3" id="KW-1185">Reference proteome</keyword>
<organism evidence="2 3">
    <name type="scientific">Paramuricea clavata</name>
    <name type="common">Red gorgonian</name>
    <name type="synonym">Violescent sea-whip</name>
    <dbReference type="NCBI Taxonomy" id="317549"/>
    <lineage>
        <taxon>Eukaryota</taxon>
        <taxon>Metazoa</taxon>
        <taxon>Cnidaria</taxon>
        <taxon>Anthozoa</taxon>
        <taxon>Octocorallia</taxon>
        <taxon>Malacalcyonacea</taxon>
        <taxon>Plexauridae</taxon>
        <taxon>Paramuricea</taxon>
    </lineage>
</organism>
<accession>A0A7D9E435</accession>
<dbReference type="PANTHER" id="PTHR31340">
    <property type="entry name" value="MITOCHONDRIAL GENOME MAINTENANCE EXONUCLEASE 1"/>
    <property type="match status" value="1"/>
</dbReference>
<dbReference type="HAMAP" id="MF_03030">
    <property type="entry name" value="MGME1"/>
    <property type="match status" value="1"/>
</dbReference>
<comment type="similarity">
    <text evidence="1">Belongs to the MGME1 family.</text>
</comment>
<keyword evidence="1" id="KW-0540">Nuclease</keyword>
<dbReference type="Proteomes" id="UP001152795">
    <property type="component" value="Unassembled WGS sequence"/>
</dbReference>
<dbReference type="PANTHER" id="PTHR31340:SF5">
    <property type="entry name" value="MITOCHONDRIAL GENOME MAINTENANCE EXONUCLEASE 1"/>
    <property type="match status" value="1"/>
</dbReference>
<protein>
    <recommendedName>
        <fullName evidence="1">Mitochondrial genome maintenance exonuclease 1</fullName>
        <ecNumber evidence="1">3.1.-.-</ecNumber>
    </recommendedName>
</protein>
<evidence type="ECO:0000313" key="2">
    <source>
        <dbReference type="EMBL" id="CAB4001216.1"/>
    </source>
</evidence>
<evidence type="ECO:0000313" key="3">
    <source>
        <dbReference type="Proteomes" id="UP001152795"/>
    </source>
</evidence>
<sequence>MENIRIPLFYEIGVRKFRKSFACRVVSSQSPAQPGDGDAGKWFTPGEVADMTRRDLQKWCKKLGIRANTKTTQMRTELLDFHENVLMNSDILRYPFLPMQNSISYPGPVQNAHTINNMTYGRQDKLLFHNNWSVNTSTDQGLGKVRYFKNTCSVDEGLYEDVGFCSNGLEANSTSPGNHLPSVSKILRSTAPKSKLFAIYHWTKKQKELLGEDVFQHKMNEIRKKGIEFHRFVHQCLADRQLNCEVPEKLQGYLVSTRKVFDKLGDAIASEKSVCHTYLRYQGKLDTLACYRGNPCIIEWKTSQRQKLSLADCGEYPVQMVAYAGAINGDPASTIRIRHGLLVIAYEDGSPADVHFLDFKQCRSFWQDWLVRLHKFKNQ</sequence>
<reference evidence="2" key="1">
    <citation type="submission" date="2020-04" db="EMBL/GenBank/DDBJ databases">
        <authorList>
            <person name="Alioto T."/>
            <person name="Alioto T."/>
            <person name="Gomez Garrido J."/>
        </authorList>
    </citation>
    <scope>NUCLEOTIDE SEQUENCE</scope>
    <source>
        <strain evidence="2">A484AB</strain>
    </source>
</reference>
<keyword evidence="1" id="KW-0496">Mitochondrion</keyword>
<dbReference type="GO" id="GO:0043504">
    <property type="term" value="P:mitochondrial DNA repair"/>
    <property type="evidence" value="ECO:0007669"/>
    <property type="project" value="UniProtKB-UniRule"/>
</dbReference>
<dbReference type="EMBL" id="CACRXK020004031">
    <property type="protein sequence ID" value="CAB4001216.1"/>
    <property type="molecule type" value="Genomic_DNA"/>
</dbReference>
<dbReference type="OrthoDB" id="5777131at2759"/>
<feature type="active site" evidence="1">
    <location>
        <position position="286"/>
    </location>
</feature>
<dbReference type="GO" id="GO:0006264">
    <property type="term" value="P:mitochondrial DNA replication"/>
    <property type="evidence" value="ECO:0007669"/>
    <property type="project" value="TreeGrafter"/>
</dbReference>
<dbReference type="EC" id="3.1.-.-" evidence="1"/>
<proteinExistence type="inferred from homology"/>
<dbReference type="GO" id="GO:0005739">
    <property type="term" value="C:mitochondrion"/>
    <property type="evidence" value="ECO:0007669"/>
    <property type="project" value="UniProtKB-SubCell"/>
</dbReference>
<comment type="caution">
    <text evidence="2">The sequence shown here is derived from an EMBL/GenBank/DDBJ whole genome shotgun (WGS) entry which is preliminary data.</text>
</comment>
<comment type="function">
    <text evidence="1">Metal-dependent single-stranded DNA (ssDNA) exonuclease involved in mitochondrial genome maintenance.</text>
</comment>
<name>A0A7D9E435_PARCT</name>
<keyword evidence="1 2" id="KW-0269">Exonuclease</keyword>
<comment type="subcellular location">
    <subcellularLocation>
        <location evidence="1">Mitochondrion</location>
    </subcellularLocation>
</comment>
<keyword evidence="1" id="KW-0378">Hydrolase</keyword>
<gene>
    <name evidence="2" type="ORF">PACLA_8A077963</name>
</gene>
<dbReference type="GO" id="GO:0008297">
    <property type="term" value="F:single-stranded DNA exodeoxyribonuclease activity"/>
    <property type="evidence" value="ECO:0007669"/>
    <property type="project" value="UniProtKB-UniRule"/>
</dbReference>
<evidence type="ECO:0000256" key="1">
    <source>
        <dbReference type="HAMAP-Rule" id="MF_03030"/>
    </source>
</evidence>
<feature type="active site" evidence="1">
    <location>
        <position position="299"/>
    </location>
</feature>
<feature type="active site" evidence="1">
    <location>
        <position position="301"/>
    </location>
</feature>